<dbReference type="InterPro" id="IPR002035">
    <property type="entry name" value="VWF_A"/>
</dbReference>
<dbReference type="SUPFAM" id="SSF53649">
    <property type="entry name" value="Alkaline phosphatase-like"/>
    <property type="match status" value="1"/>
</dbReference>
<keyword evidence="4" id="KW-1185">Reference proteome</keyword>
<feature type="domain" description="VWFA" evidence="2">
    <location>
        <begin position="226"/>
        <end position="392"/>
    </location>
</feature>
<dbReference type="OrthoDB" id="6119783at2759"/>
<dbReference type="Pfam" id="PF00092">
    <property type="entry name" value="VWA"/>
    <property type="match status" value="2"/>
</dbReference>
<feature type="chain" id="PRO_5018982416" description="VWFA domain-containing protein" evidence="1">
    <location>
        <begin position="20"/>
        <end position="1056"/>
    </location>
</feature>
<evidence type="ECO:0000313" key="3">
    <source>
        <dbReference type="EMBL" id="RUS79191.1"/>
    </source>
</evidence>
<dbReference type="STRING" id="188477.A0A433TC71"/>
<dbReference type="GO" id="GO:0005615">
    <property type="term" value="C:extracellular space"/>
    <property type="evidence" value="ECO:0007669"/>
    <property type="project" value="TreeGrafter"/>
</dbReference>
<feature type="domain" description="VWFA" evidence="2">
    <location>
        <begin position="39"/>
        <end position="212"/>
    </location>
</feature>
<dbReference type="InterPro" id="IPR017850">
    <property type="entry name" value="Alkaline_phosphatase_core_sf"/>
</dbReference>
<dbReference type="PANTHER" id="PTHR10974:SF1">
    <property type="entry name" value="FI08016P-RELATED"/>
    <property type="match status" value="1"/>
</dbReference>
<evidence type="ECO:0000259" key="2">
    <source>
        <dbReference type="PROSITE" id="PS50234"/>
    </source>
</evidence>
<accession>A0A433TC71</accession>
<reference evidence="3 4" key="1">
    <citation type="submission" date="2019-01" db="EMBL/GenBank/DDBJ databases">
        <title>A draft genome assembly of the solar-powered sea slug Elysia chlorotica.</title>
        <authorList>
            <person name="Cai H."/>
            <person name="Li Q."/>
            <person name="Fang X."/>
            <person name="Li J."/>
            <person name="Curtis N.E."/>
            <person name="Altenburger A."/>
            <person name="Shibata T."/>
            <person name="Feng M."/>
            <person name="Maeda T."/>
            <person name="Schwartz J.A."/>
            <person name="Shigenobu S."/>
            <person name="Lundholm N."/>
            <person name="Nishiyama T."/>
            <person name="Yang H."/>
            <person name="Hasebe M."/>
            <person name="Li S."/>
            <person name="Pierce S.K."/>
            <person name="Wang J."/>
        </authorList>
    </citation>
    <scope>NUCLEOTIDE SEQUENCE [LARGE SCALE GENOMIC DNA]</scope>
    <source>
        <strain evidence="3">EC2010</strain>
        <tissue evidence="3">Whole organism of an adult</tissue>
    </source>
</reference>
<dbReference type="PRINTS" id="PR00453">
    <property type="entry name" value="VWFADOMAIN"/>
</dbReference>
<dbReference type="Proteomes" id="UP000271974">
    <property type="component" value="Unassembled WGS sequence"/>
</dbReference>
<dbReference type="Gene3D" id="3.40.50.410">
    <property type="entry name" value="von Willebrand factor, type A domain"/>
    <property type="match status" value="2"/>
</dbReference>
<name>A0A433TC71_ELYCH</name>
<dbReference type="Gene3D" id="3.40.720.10">
    <property type="entry name" value="Alkaline Phosphatase, subunit A"/>
    <property type="match status" value="1"/>
</dbReference>
<dbReference type="AlphaFoldDB" id="A0A433TC71"/>
<evidence type="ECO:0000313" key="4">
    <source>
        <dbReference type="Proteomes" id="UP000271974"/>
    </source>
</evidence>
<dbReference type="CDD" id="cd01450">
    <property type="entry name" value="vWFA_subfamily_ECM"/>
    <property type="match status" value="2"/>
</dbReference>
<gene>
    <name evidence="3" type="ORF">EGW08_013049</name>
</gene>
<evidence type="ECO:0000256" key="1">
    <source>
        <dbReference type="SAM" id="SignalP"/>
    </source>
</evidence>
<dbReference type="SUPFAM" id="SSF53300">
    <property type="entry name" value="vWA-like"/>
    <property type="match status" value="2"/>
</dbReference>
<dbReference type="Pfam" id="PF02995">
    <property type="entry name" value="DUF229"/>
    <property type="match status" value="1"/>
</dbReference>
<proteinExistence type="predicted"/>
<dbReference type="PANTHER" id="PTHR10974">
    <property type="entry name" value="FI08016P-RELATED"/>
    <property type="match status" value="1"/>
</dbReference>
<dbReference type="CDD" id="cd16021">
    <property type="entry name" value="ALP_like"/>
    <property type="match status" value="1"/>
</dbReference>
<comment type="caution">
    <text evidence="3">The sequence shown here is derived from an EMBL/GenBank/DDBJ whole genome shotgun (WGS) entry which is preliminary data.</text>
</comment>
<protein>
    <recommendedName>
        <fullName evidence="2">VWFA domain-containing protein</fullName>
    </recommendedName>
</protein>
<dbReference type="PROSITE" id="PS50234">
    <property type="entry name" value="VWFA"/>
    <property type="match status" value="2"/>
</dbReference>
<organism evidence="3 4">
    <name type="scientific">Elysia chlorotica</name>
    <name type="common">Eastern emerald elysia</name>
    <name type="synonym">Sea slug</name>
    <dbReference type="NCBI Taxonomy" id="188477"/>
    <lineage>
        <taxon>Eukaryota</taxon>
        <taxon>Metazoa</taxon>
        <taxon>Spiralia</taxon>
        <taxon>Lophotrochozoa</taxon>
        <taxon>Mollusca</taxon>
        <taxon>Gastropoda</taxon>
        <taxon>Heterobranchia</taxon>
        <taxon>Euthyneura</taxon>
        <taxon>Panpulmonata</taxon>
        <taxon>Sacoglossa</taxon>
        <taxon>Placobranchoidea</taxon>
        <taxon>Plakobranchidae</taxon>
        <taxon>Elysia</taxon>
    </lineage>
</organism>
<dbReference type="InterPro" id="IPR004245">
    <property type="entry name" value="DUF229"/>
</dbReference>
<feature type="signal peptide" evidence="1">
    <location>
        <begin position="1"/>
        <end position="19"/>
    </location>
</feature>
<dbReference type="SMART" id="SM00327">
    <property type="entry name" value="VWA"/>
    <property type="match status" value="2"/>
</dbReference>
<keyword evidence="1" id="KW-0732">Signal</keyword>
<dbReference type="FunFam" id="3.40.720.10:FF:000017">
    <property type="entry name" value="Predicted protein"/>
    <property type="match status" value="1"/>
</dbReference>
<dbReference type="InterPro" id="IPR036465">
    <property type="entry name" value="vWFA_dom_sf"/>
</dbReference>
<sequence>MGPIIFILAAAFLVPGLDSHLVKRQTDNCPDECKGVPLEISFIVDNSASIWRSNFTTGLWFVQSFADEFNIGADEVRVSFLTYGDRVYTDQSFDFDTYSDKKRLNLAIDSIEYKAGLATETGMAIDWYLENQLPKARPNVRAVLIVLTDGNSQQPEVTKAAARRAADKNLDVFAIGVGNSVSEQELHNIATDGRHVFRVGTYDMLSDILRRLAYEACNACQFDPVDLAFVIDSSQSIGEYNFSLGLKFIKEFLEPFVINPSSVRVAAIMFADKIYAEKEIPFEKYHNKKDTQDAFLALPWMHGTRTETGQGIDYMVKNFLPRTRPHAAHLGIVITDGRSQSKWLLSLTIDAAVTCNIDSVLDREELEEIAGDPARVLHADSYRTLNTIKEALTDQTCVGNCAGRKRFQIILTMLVVWSCGFYLGSKDRMTFRLASYVNQNEITDYSGSNLPSDICKFPEIDPFDPSIETHLKRKPPLNCSSNTPNLVYLENDEIKVDSSKLKQALKPNNGRRRLGFCQYQALERKANTDAKAIVTFTSVKFKRSINLNNSHEHIKVECFDTNNTAISRSYFTVMRLDPENEQIYDDSYKVHIDKNSPLETLSILMIGIDGFSKQHFTRSMPKTRDFLLKELGALEMHKHNKLGYSTSPNVVPLLTGRTNEEFAADSKWQFQTHGSMDQINAAFAWSDARRLGYRTALVFDQVTVTAFHYERQGFNKKPVDHYLRPIVLESEKDTLIRTPNKNCYGDEAEVSKLYDYILQLFHHYNSTNTNRTPFFAYSFLARLTHNDYNMAFSGDHLYLKLLKDLRATNALNNTVIIWFSDHGERFGALRNTYTGEMETNTPYLFFVFPPWFEKKYPDLIRMLRINQNRLTSHFDTYATLQDLLNFKGVVGPKGKLTERSISLFREIPVYRTCPHAQIPWEYCACFSSPPSQANIPVGLADYMGGILKEGVMSKLKKKEQCSKLSVRTVQKVVEEKATEKGAQPGFRYFIVSITTIPGEAQFEAKMSFDLGSNRVKVVGEIDRKNSYQGQADCVDTEELKKYCYCESLSMVTSKPQ</sequence>
<dbReference type="EMBL" id="RQTK01000465">
    <property type="protein sequence ID" value="RUS79191.1"/>
    <property type="molecule type" value="Genomic_DNA"/>
</dbReference>